<protein>
    <recommendedName>
        <fullName evidence="2">MACPF-like domain-containing protein</fullName>
    </recommendedName>
</protein>
<dbReference type="Pfam" id="PF22693">
    <property type="entry name" value="MACPF_1"/>
    <property type="match status" value="1"/>
</dbReference>
<feature type="region of interest" description="Disordered" evidence="1">
    <location>
        <begin position="750"/>
        <end position="774"/>
    </location>
</feature>
<organism evidence="3 4">
    <name type="scientific">Klebsormidium nitens</name>
    <name type="common">Green alga</name>
    <name type="synonym">Ulothrix nitens</name>
    <dbReference type="NCBI Taxonomy" id="105231"/>
    <lineage>
        <taxon>Eukaryota</taxon>
        <taxon>Viridiplantae</taxon>
        <taxon>Streptophyta</taxon>
        <taxon>Klebsormidiophyceae</taxon>
        <taxon>Klebsormidiales</taxon>
        <taxon>Klebsormidiaceae</taxon>
        <taxon>Klebsormidium</taxon>
    </lineage>
</organism>
<evidence type="ECO:0000313" key="4">
    <source>
        <dbReference type="Proteomes" id="UP000054558"/>
    </source>
</evidence>
<keyword evidence="4" id="KW-1185">Reference proteome</keyword>
<feature type="region of interest" description="Disordered" evidence="1">
    <location>
        <begin position="202"/>
        <end position="224"/>
    </location>
</feature>
<feature type="compositionally biased region" description="Basic and acidic residues" evidence="1">
    <location>
        <begin position="50"/>
        <end position="85"/>
    </location>
</feature>
<reference evidence="3 4" key="1">
    <citation type="journal article" date="2014" name="Nat. Commun.">
        <title>Klebsormidium flaccidum genome reveals primary factors for plant terrestrial adaptation.</title>
        <authorList>
            <person name="Hori K."/>
            <person name="Maruyama F."/>
            <person name="Fujisawa T."/>
            <person name="Togashi T."/>
            <person name="Yamamoto N."/>
            <person name="Seo M."/>
            <person name="Sato S."/>
            <person name="Yamada T."/>
            <person name="Mori H."/>
            <person name="Tajima N."/>
            <person name="Moriyama T."/>
            <person name="Ikeuchi M."/>
            <person name="Watanabe M."/>
            <person name="Wada H."/>
            <person name="Kobayashi K."/>
            <person name="Saito M."/>
            <person name="Masuda T."/>
            <person name="Sasaki-Sekimoto Y."/>
            <person name="Mashiguchi K."/>
            <person name="Awai K."/>
            <person name="Shimojima M."/>
            <person name="Masuda S."/>
            <person name="Iwai M."/>
            <person name="Nobusawa T."/>
            <person name="Narise T."/>
            <person name="Kondo S."/>
            <person name="Saito H."/>
            <person name="Sato R."/>
            <person name="Murakawa M."/>
            <person name="Ihara Y."/>
            <person name="Oshima-Yamada Y."/>
            <person name="Ohtaka K."/>
            <person name="Satoh M."/>
            <person name="Sonobe K."/>
            <person name="Ishii M."/>
            <person name="Ohtani R."/>
            <person name="Kanamori-Sato M."/>
            <person name="Honoki R."/>
            <person name="Miyazaki D."/>
            <person name="Mochizuki H."/>
            <person name="Umetsu J."/>
            <person name="Higashi K."/>
            <person name="Shibata D."/>
            <person name="Kamiya Y."/>
            <person name="Sato N."/>
            <person name="Nakamura Y."/>
            <person name="Tabata S."/>
            <person name="Ida S."/>
            <person name="Kurokawa K."/>
            <person name="Ohta H."/>
        </authorList>
    </citation>
    <scope>NUCLEOTIDE SEQUENCE [LARGE SCALE GENOMIC DNA]</scope>
    <source>
        <strain evidence="3 4">NIES-2285</strain>
    </source>
</reference>
<sequence length="1278" mass="140589">MEGQQTGEPGEPNKLVIEDADSDAPTVNKPEEKKSTVDGTNEGGGETAGDENKGEPEGKKATEKDSESKSEEAKDSGSKPEEPKSVLDQLSPLKSPDTTLFVGDPKNAELVKNLNQAVNSAVSTLIGGKGRGGSPNVNAADLAPQDWDKLFTMTGLYQGYDIDEKYPRRSMEPLFVLAKGLTKKGGPTGRGKEGAAIDAANKTVPPQTGAGTAGGGTEESKGVAKKEAQEMARKVKNIPTFLPHDKMSVSVETTQTERSRFFLENGFTSEDLKITVPYIAASVEAKQTETWAKKQATRTVYFTAKAEFPRCRIDIRSSVEKGYLEINPDFTERVAKIWGNLKARERDLCNMGSGICTLDGEADKTPDDLVKRRWNIVNAIEGNSAEAVGKALQMSKEMRNKQVENWEKAAVEIAKLKDILEDVKDLVQRFGAVWVEEITLGGQIYRTSKEDLTWEESTHEKSESIKSDVKAAAAGGGAGVGAMFGTTQKTGQSDTEAGNQVSHQAIGGDTLLYNANDPNEWLDSVKSPHHWRAIRYKGIKKLDELPGIQAIECKVPGAGGSSEKFSLHEMLSGLLKRAEGATEYAVKRARGPRRSLGEAWVNDLEGFWYGCYTWHKSLTQIPGAVVLTMEIHRPEVERFTAATSGVESAYLHQLKISGTGHDDKGKFMIEGDIVELENKIRRCKNTPYEILGVVEMRKHYLKSARGANWHGASTLKYAATRLDADDPPPIAGGCFTRFCKPSCRNDHTHALQMTDRSKAGPDDKGKKESQASTGNDEWLYRGHLDRLGMHGYWMYKGPTVAAALPNANQHELEFAQEGGTWTMAPVDELPRFDDLHVIPVDPPIPIAGDPKASEISKISVRLTDLGGEIKEMLKLDPSDGLFVMAQRGHGSKLPLPNNKMLKEVLHEEKLEYSCAHLTLTTKDPEDAPLALNGALDQPARIIKDGVTSQLVQPRSAKAALDALQKLSGFGKGVLKTKSGTVLNPKTFLERGENYVFVPEDAGGDRDFLRPPQDPWNFVEQEAAISEPRRRWILPPDAHVSSDGLPSDRPLSIDRFMGMWQGYVVEDFLPGNSPVAALESHTRASRQTKQEISHDFTKGGRKTGRSGQVLPPPVWSKVTACDLVGGSVGHAKYLVKGQTWKAIKRVPRWLVPSLRLEGTLTQVPVARPNEEDAKHSYPILAKVEAIGTPVLFSVRIPFVRKRFYKGHLDHLGMHGFTGRVGVAELRGTFGLMPVQADVDGRRKAEQAREEAHKELERRKKSAGRWRWRSRRHLEEDEVE</sequence>
<dbReference type="AlphaFoldDB" id="A0A1Y1HIL7"/>
<dbReference type="STRING" id="105231.A0A1Y1HIL7"/>
<proteinExistence type="predicted"/>
<accession>A0A1Y1HIL7</accession>
<evidence type="ECO:0000313" key="3">
    <source>
        <dbReference type="EMBL" id="GAQ78334.1"/>
    </source>
</evidence>
<feature type="compositionally biased region" description="Basic and acidic residues" evidence="1">
    <location>
        <begin position="1241"/>
        <end position="1256"/>
    </location>
</feature>
<feature type="region of interest" description="Disordered" evidence="1">
    <location>
        <begin position="1"/>
        <end position="101"/>
    </location>
</feature>
<dbReference type="InterPro" id="IPR054586">
    <property type="entry name" value="MACPF_1_fungal"/>
</dbReference>
<feature type="compositionally biased region" description="Basic and acidic residues" evidence="1">
    <location>
        <begin position="750"/>
        <end position="769"/>
    </location>
</feature>
<feature type="compositionally biased region" description="Basic and acidic residues" evidence="1">
    <location>
        <begin position="1087"/>
        <end position="1097"/>
    </location>
</feature>
<feature type="domain" description="MACPF-like" evidence="2">
    <location>
        <begin position="245"/>
        <end position="317"/>
    </location>
</feature>
<gene>
    <name evidence="3" type="ORF">KFL_000110310</name>
</gene>
<name>A0A1Y1HIL7_KLENI</name>
<evidence type="ECO:0000256" key="1">
    <source>
        <dbReference type="SAM" id="MobiDB-lite"/>
    </source>
</evidence>
<evidence type="ECO:0000259" key="2">
    <source>
        <dbReference type="Pfam" id="PF22693"/>
    </source>
</evidence>
<feature type="region of interest" description="Disordered" evidence="1">
    <location>
        <begin position="1241"/>
        <end position="1265"/>
    </location>
</feature>
<feature type="region of interest" description="Disordered" evidence="1">
    <location>
        <begin position="1080"/>
        <end position="1109"/>
    </location>
</feature>
<dbReference type="Proteomes" id="UP000054558">
    <property type="component" value="Unassembled WGS sequence"/>
</dbReference>
<dbReference type="EMBL" id="DF236960">
    <property type="protein sequence ID" value="GAQ78334.1"/>
    <property type="molecule type" value="Genomic_DNA"/>
</dbReference>